<dbReference type="InterPro" id="IPR000276">
    <property type="entry name" value="GPCR_Rhodpsn"/>
</dbReference>
<dbReference type="SUPFAM" id="SSF81321">
    <property type="entry name" value="Family A G protein-coupled receptor-like"/>
    <property type="match status" value="1"/>
</dbReference>
<sequence>MEEALENFTVSDDLISYTVHLEDSVRPSSTSFLILKHFLRFTCLFVVIVCPWANFKLIQLFKSHLFYKNSSLKWYIIHKAVFDTVYMLISIPIIGLLTFNIDVIHKNLFTCKFITYLHYLADDLITMMLTLACVDRMLRITCNLRIQTRFSLIICIVVTCLFAISNIHHIIRLQHDHGFCHKTYIGIWDYDYDIYYSLVYTSISWFIMFVSSLNLTVSVYCDRVRRAKLNQSKQQNQQIQVAKGKPRNGHSYAMDSDRLELIHSTDEWEDSTSITIEPNHVGTNRPAEEEQQDNAELQLTVGVLITSAIFLLCNLPNFIIFLMRFVFLSSFSAIGSTFIHIALFPLLIAHTVSYFIFNHLLARCFRNNF</sequence>
<proteinExistence type="predicted"/>
<feature type="transmembrane region" description="Helical" evidence="9">
    <location>
        <begin position="333"/>
        <end position="357"/>
    </location>
</feature>
<dbReference type="PROSITE" id="PS50262">
    <property type="entry name" value="G_PROTEIN_RECEP_F1_2"/>
    <property type="match status" value="1"/>
</dbReference>
<dbReference type="Proteomes" id="UP000663852">
    <property type="component" value="Unassembled WGS sequence"/>
</dbReference>
<gene>
    <name evidence="11" type="ORF">EDS130_LOCUS3008</name>
    <name evidence="12" type="ORF">XAT740_LOCUS31816</name>
</gene>
<evidence type="ECO:0000256" key="2">
    <source>
        <dbReference type="ARBA" id="ARBA00022475"/>
    </source>
</evidence>
<dbReference type="GO" id="GO:0007218">
    <property type="term" value="P:neuropeptide signaling pathway"/>
    <property type="evidence" value="ECO:0007669"/>
    <property type="project" value="TreeGrafter"/>
</dbReference>
<keyword evidence="6 9" id="KW-0472">Membrane</keyword>
<feature type="domain" description="G-protein coupled receptors family 1 profile" evidence="10">
    <location>
        <begin position="53"/>
        <end position="357"/>
    </location>
</feature>
<name>A0A813QC62_ADIRI</name>
<evidence type="ECO:0000313" key="13">
    <source>
        <dbReference type="Proteomes" id="UP000663828"/>
    </source>
</evidence>
<dbReference type="AlphaFoldDB" id="A0A813QC62"/>
<protein>
    <recommendedName>
        <fullName evidence="10">G-protein coupled receptors family 1 profile domain-containing protein</fullName>
    </recommendedName>
</protein>
<evidence type="ECO:0000256" key="1">
    <source>
        <dbReference type="ARBA" id="ARBA00004651"/>
    </source>
</evidence>
<keyword evidence="7" id="KW-0675">Receptor</keyword>
<dbReference type="Pfam" id="PF00001">
    <property type="entry name" value="7tm_1"/>
    <property type="match status" value="1"/>
</dbReference>
<dbReference type="OrthoDB" id="10020927at2759"/>
<keyword evidence="13" id="KW-1185">Reference proteome</keyword>
<evidence type="ECO:0000256" key="4">
    <source>
        <dbReference type="ARBA" id="ARBA00022989"/>
    </source>
</evidence>
<dbReference type="Gene3D" id="1.20.1070.10">
    <property type="entry name" value="Rhodopsin 7-helix transmembrane proteins"/>
    <property type="match status" value="1"/>
</dbReference>
<reference evidence="11" key="1">
    <citation type="submission" date="2021-02" db="EMBL/GenBank/DDBJ databases">
        <authorList>
            <person name="Nowell W R."/>
        </authorList>
    </citation>
    <scope>NUCLEOTIDE SEQUENCE</scope>
</reference>
<accession>A0A813QC62</accession>
<evidence type="ECO:0000256" key="7">
    <source>
        <dbReference type="ARBA" id="ARBA00023170"/>
    </source>
</evidence>
<feature type="transmembrane region" description="Helical" evidence="9">
    <location>
        <begin position="150"/>
        <end position="171"/>
    </location>
</feature>
<keyword evidence="2" id="KW-1003">Cell membrane</keyword>
<comment type="caution">
    <text evidence="11">The sequence shown here is derived from an EMBL/GenBank/DDBJ whole genome shotgun (WGS) entry which is preliminary data.</text>
</comment>
<feature type="transmembrane region" description="Helical" evidence="9">
    <location>
        <begin position="301"/>
        <end position="327"/>
    </location>
</feature>
<dbReference type="GO" id="GO:0008528">
    <property type="term" value="F:G protein-coupled peptide receptor activity"/>
    <property type="evidence" value="ECO:0007669"/>
    <property type="project" value="TreeGrafter"/>
</dbReference>
<evidence type="ECO:0000259" key="10">
    <source>
        <dbReference type="PROSITE" id="PS50262"/>
    </source>
</evidence>
<dbReference type="Proteomes" id="UP000663828">
    <property type="component" value="Unassembled WGS sequence"/>
</dbReference>
<evidence type="ECO:0000313" key="12">
    <source>
        <dbReference type="EMBL" id="CAF1357332.1"/>
    </source>
</evidence>
<evidence type="ECO:0000256" key="8">
    <source>
        <dbReference type="ARBA" id="ARBA00023224"/>
    </source>
</evidence>
<feature type="transmembrane region" description="Helical" evidence="9">
    <location>
        <begin position="37"/>
        <end position="55"/>
    </location>
</feature>
<evidence type="ECO:0000256" key="3">
    <source>
        <dbReference type="ARBA" id="ARBA00022692"/>
    </source>
</evidence>
<dbReference type="PANTHER" id="PTHR24230">
    <property type="entry name" value="G-PROTEIN COUPLED RECEPTOR"/>
    <property type="match status" value="1"/>
</dbReference>
<keyword evidence="5" id="KW-0297">G-protein coupled receptor</keyword>
<dbReference type="CDD" id="cd00637">
    <property type="entry name" value="7tm_classA_rhodopsin-like"/>
    <property type="match status" value="1"/>
</dbReference>
<evidence type="ECO:0000256" key="6">
    <source>
        <dbReference type="ARBA" id="ARBA00023136"/>
    </source>
</evidence>
<feature type="transmembrane region" description="Helical" evidence="9">
    <location>
        <begin position="198"/>
        <end position="221"/>
    </location>
</feature>
<dbReference type="EMBL" id="CAJNOR010002924">
    <property type="protein sequence ID" value="CAF1357332.1"/>
    <property type="molecule type" value="Genomic_DNA"/>
</dbReference>
<evidence type="ECO:0000313" key="14">
    <source>
        <dbReference type="Proteomes" id="UP000663852"/>
    </source>
</evidence>
<evidence type="ECO:0000256" key="9">
    <source>
        <dbReference type="SAM" id="Phobius"/>
    </source>
</evidence>
<feature type="transmembrane region" description="Helical" evidence="9">
    <location>
        <begin position="76"/>
        <end position="99"/>
    </location>
</feature>
<comment type="subcellular location">
    <subcellularLocation>
        <location evidence="1">Cell membrane</location>
        <topology evidence="1">Multi-pass membrane protein</topology>
    </subcellularLocation>
</comment>
<keyword evidence="3 9" id="KW-0812">Transmembrane</keyword>
<dbReference type="GO" id="GO:0005886">
    <property type="term" value="C:plasma membrane"/>
    <property type="evidence" value="ECO:0007669"/>
    <property type="project" value="UniProtKB-SubCell"/>
</dbReference>
<organism evidence="11 14">
    <name type="scientific">Adineta ricciae</name>
    <name type="common">Rotifer</name>
    <dbReference type="NCBI Taxonomy" id="249248"/>
    <lineage>
        <taxon>Eukaryota</taxon>
        <taxon>Metazoa</taxon>
        <taxon>Spiralia</taxon>
        <taxon>Gnathifera</taxon>
        <taxon>Rotifera</taxon>
        <taxon>Eurotatoria</taxon>
        <taxon>Bdelloidea</taxon>
        <taxon>Adinetida</taxon>
        <taxon>Adinetidae</taxon>
        <taxon>Adineta</taxon>
    </lineage>
</organism>
<evidence type="ECO:0000256" key="5">
    <source>
        <dbReference type="ARBA" id="ARBA00023040"/>
    </source>
</evidence>
<keyword evidence="4 9" id="KW-1133">Transmembrane helix</keyword>
<dbReference type="InterPro" id="IPR017452">
    <property type="entry name" value="GPCR_Rhodpsn_7TM"/>
</dbReference>
<keyword evidence="8" id="KW-0807">Transducer</keyword>
<dbReference type="EMBL" id="CAJNOJ010000007">
    <property type="protein sequence ID" value="CAF0765006.1"/>
    <property type="molecule type" value="Genomic_DNA"/>
</dbReference>
<evidence type="ECO:0000313" key="11">
    <source>
        <dbReference type="EMBL" id="CAF0765006.1"/>
    </source>
</evidence>